<dbReference type="InterPro" id="IPR000073">
    <property type="entry name" value="AB_hydrolase_1"/>
</dbReference>
<gene>
    <name evidence="2" type="ORF">GCM10010185_16880</name>
</gene>
<reference evidence="2" key="1">
    <citation type="journal article" date="2014" name="Int. J. Syst. Evol. Microbiol.">
        <title>Complete genome sequence of Corynebacterium casei LMG S-19264T (=DSM 44701T), isolated from a smear-ripened cheese.</title>
        <authorList>
            <consortium name="US DOE Joint Genome Institute (JGI-PGF)"/>
            <person name="Walter F."/>
            <person name="Albersmeier A."/>
            <person name="Kalinowski J."/>
            <person name="Ruckert C."/>
        </authorList>
    </citation>
    <scope>NUCLEOTIDE SEQUENCE</scope>
    <source>
        <strain evidence="2">JCM 3313</strain>
    </source>
</reference>
<dbReference type="PANTHER" id="PTHR43329">
    <property type="entry name" value="EPOXIDE HYDROLASE"/>
    <property type="match status" value="1"/>
</dbReference>
<protein>
    <recommendedName>
        <fullName evidence="1">AB hydrolase-1 domain-containing protein</fullName>
    </recommendedName>
</protein>
<accession>A0A918EDN8</accession>
<evidence type="ECO:0000313" key="2">
    <source>
        <dbReference type="EMBL" id="GGP45888.1"/>
    </source>
</evidence>
<dbReference type="Proteomes" id="UP000639606">
    <property type="component" value="Unassembled WGS sequence"/>
</dbReference>
<dbReference type="SUPFAM" id="SSF53474">
    <property type="entry name" value="alpha/beta-Hydrolases"/>
    <property type="match status" value="1"/>
</dbReference>
<name>A0A918EDN8_9PSEU</name>
<dbReference type="AlphaFoldDB" id="A0A918EDN8"/>
<comment type="caution">
    <text evidence="2">The sequence shown here is derived from an EMBL/GenBank/DDBJ whole genome shotgun (WGS) entry which is preliminary data.</text>
</comment>
<dbReference type="GO" id="GO:0003824">
    <property type="term" value="F:catalytic activity"/>
    <property type="evidence" value="ECO:0007669"/>
    <property type="project" value="UniProtKB-ARBA"/>
</dbReference>
<organism evidence="2 3">
    <name type="scientific">Saccharothrix coeruleofusca</name>
    <dbReference type="NCBI Taxonomy" id="33919"/>
    <lineage>
        <taxon>Bacteria</taxon>
        <taxon>Bacillati</taxon>
        <taxon>Actinomycetota</taxon>
        <taxon>Actinomycetes</taxon>
        <taxon>Pseudonocardiales</taxon>
        <taxon>Pseudonocardiaceae</taxon>
        <taxon>Saccharothrix</taxon>
    </lineage>
</organism>
<dbReference type="Pfam" id="PF00561">
    <property type="entry name" value="Abhydrolase_1"/>
    <property type="match status" value="1"/>
</dbReference>
<dbReference type="RefSeq" id="WP_189222639.1">
    <property type="nucleotide sequence ID" value="NZ_BMRG01000003.1"/>
</dbReference>
<reference evidence="2" key="2">
    <citation type="submission" date="2020-09" db="EMBL/GenBank/DDBJ databases">
        <authorList>
            <person name="Sun Q."/>
            <person name="Ohkuma M."/>
        </authorList>
    </citation>
    <scope>NUCLEOTIDE SEQUENCE</scope>
    <source>
        <strain evidence="2">JCM 3313</strain>
    </source>
</reference>
<proteinExistence type="predicted"/>
<evidence type="ECO:0000313" key="3">
    <source>
        <dbReference type="Proteomes" id="UP000639606"/>
    </source>
</evidence>
<dbReference type="Gene3D" id="3.40.50.1820">
    <property type="entry name" value="alpha/beta hydrolase"/>
    <property type="match status" value="1"/>
</dbReference>
<keyword evidence="3" id="KW-1185">Reference proteome</keyword>
<evidence type="ECO:0000259" key="1">
    <source>
        <dbReference type="Pfam" id="PF00561"/>
    </source>
</evidence>
<feature type="domain" description="AB hydrolase-1" evidence="1">
    <location>
        <begin position="27"/>
        <end position="145"/>
    </location>
</feature>
<dbReference type="InterPro" id="IPR029058">
    <property type="entry name" value="AB_hydrolase_fold"/>
</dbReference>
<dbReference type="EMBL" id="BMRG01000003">
    <property type="protein sequence ID" value="GGP45888.1"/>
    <property type="molecule type" value="Genomic_DNA"/>
</dbReference>
<sequence>MHTLRERYVQGDDLRLRVVEQGHPDAPTVVLVHGYPDTSALWDEVAARLEGNFHVVRYDTRGSGGSEAPAARRGYRLDHLTSDLRRVVEATAQPPVHLVGHDWGSCQGWHAVERHPELFASFTSISGPSLGHIADWLHRNRRHPLRVLNEVRHSWYIAGFLLPVLPELLWRLTQRRRTRELVNGLELYRANVGRAPAPIRTATRVHQIELTGDPFVKIGYLEAAEPWAPNLTRSRLDAKHWAPVTHPDEVADRISRVALMRI</sequence>